<dbReference type="PANTHER" id="PTHR30146">
    <property type="entry name" value="LACI-RELATED TRANSCRIPTIONAL REPRESSOR"/>
    <property type="match status" value="1"/>
</dbReference>
<evidence type="ECO:0000313" key="5">
    <source>
        <dbReference type="EMBL" id="TVT45602.1"/>
    </source>
</evidence>
<dbReference type="AlphaFoldDB" id="A0A558CAG2"/>
<dbReference type="InterPro" id="IPR010982">
    <property type="entry name" value="Lambda_DNA-bd_dom_sf"/>
</dbReference>
<evidence type="ECO:0000256" key="1">
    <source>
        <dbReference type="ARBA" id="ARBA00023015"/>
    </source>
</evidence>
<keyword evidence="1" id="KW-0805">Transcription regulation</keyword>
<name>A0A558CAG2_9PSEU</name>
<reference evidence="5 6" key="1">
    <citation type="submission" date="2019-07" db="EMBL/GenBank/DDBJ databases">
        <authorList>
            <person name="Duangmal K."/>
            <person name="Teo W.F.A."/>
        </authorList>
    </citation>
    <scope>NUCLEOTIDE SEQUENCE [LARGE SCALE GENOMIC DNA]</scope>
    <source>
        <strain evidence="5 6">TBRC 6029</strain>
    </source>
</reference>
<dbReference type="EMBL" id="VJWX01000211">
    <property type="protein sequence ID" value="TVT45602.1"/>
    <property type="molecule type" value="Genomic_DNA"/>
</dbReference>
<dbReference type="InterPro" id="IPR046335">
    <property type="entry name" value="LacI/GalR-like_sensor"/>
</dbReference>
<keyword evidence="3" id="KW-0804">Transcription</keyword>
<dbReference type="OrthoDB" id="3657250at2"/>
<dbReference type="PANTHER" id="PTHR30146:SF109">
    <property type="entry name" value="HTH-TYPE TRANSCRIPTIONAL REGULATOR GALS"/>
    <property type="match status" value="1"/>
</dbReference>
<evidence type="ECO:0000259" key="4">
    <source>
        <dbReference type="PROSITE" id="PS50932"/>
    </source>
</evidence>
<dbReference type="SMART" id="SM00354">
    <property type="entry name" value="HTH_LACI"/>
    <property type="match status" value="1"/>
</dbReference>
<dbReference type="RefSeq" id="WP_144590331.1">
    <property type="nucleotide sequence ID" value="NZ_VJWX01000211.1"/>
</dbReference>
<evidence type="ECO:0000313" key="6">
    <source>
        <dbReference type="Proteomes" id="UP000320011"/>
    </source>
</evidence>
<reference evidence="5 6" key="2">
    <citation type="submission" date="2019-08" db="EMBL/GenBank/DDBJ databases">
        <title>Amycolatopsis acidicola sp. nov., isolated from peat swamp forest soil.</title>
        <authorList>
            <person name="Srisuk N."/>
        </authorList>
    </citation>
    <scope>NUCLEOTIDE SEQUENCE [LARGE SCALE GENOMIC DNA]</scope>
    <source>
        <strain evidence="5 6">TBRC 6029</strain>
    </source>
</reference>
<dbReference type="Gene3D" id="3.40.50.2300">
    <property type="match status" value="2"/>
</dbReference>
<gene>
    <name evidence="5" type="ORF">FNH05_20520</name>
</gene>
<comment type="caution">
    <text evidence="5">The sequence shown here is derived from an EMBL/GenBank/DDBJ whole genome shotgun (WGS) entry which is preliminary data.</text>
</comment>
<evidence type="ECO:0000256" key="3">
    <source>
        <dbReference type="ARBA" id="ARBA00023163"/>
    </source>
</evidence>
<keyword evidence="6" id="KW-1185">Reference proteome</keyword>
<organism evidence="5 6">
    <name type="scientific">Amycolatopsis rhizosphaerae</name>
    <dbReference type="NCBI Taxonomy" id="2053003"/>
    <lineage>
        <taxon>Bacteria</taxon>
        <taxon>Bacillati</taxon>
        <taxon>Actinomycetota</taxon>
        <taxon>Actinomycetes</taxon>
        <taxon>Pseudonocardiales</taxon>
        <taxon>Pseudonocardiaceae</taxon>
        <taxon>Amycolatopsis</taxon>
    </lineage>
</organism>
<dbReference type="CDD" id="cd01392">
    <property type="entry name" value="HTH_LacI"/>
    <property type="match status" value="1"/>
</dbReference>
<dbReference type="GO" id="GO:0003700">
    <property type="term" value="F:DNA-binding transcription factor activity"/>
    <property type="evidence" value="ECO:0007669"/>
    <property type="project" value="TreeGrafter"/>
</dbReference>
<sequence>MPIDHATIYDVANRAGVSISTVSLTLNRPHRVNATTRQRVLDAIEELGYVPKETAMARARKTVGRVGVLAPFSSYDSYSRRLKGILREAKDDATEIVIYDQESAASAASPFLSALPVTRRLDGVIIMGLPLEDQLAERLLSQGLPTVLVDSTRPELDSITVDDHAAGYLVGKHLVDTGRRSFAYISEAQRSDAFLSPGQMRRSGLRRAAADAGVNPDQVRHVITPNNIAGGKAAVERLVQENRLPDAIFAHQDALAAGVLLECKKQGIQVPEDMAVVGFDDGELAESLEMTTIRQPLEKSGQLGFRHLREALAGKGGPARHVTLNVELVIRGTT</sequence>
<dbReference type="Gene3D" id="1.10.260.40">
    <property type="entry name" value="lambda repressor-like DNA-binding domains"/>
    <property type="match status" value="1"/>
</dbReference>
<dbReference type="Pfam" id="PF00356">
    <property type="entry name" value="LacI"/>
    <property type="match status" value="1"/>
</dbReference>
<dbReference type="SUPFAM" id="SSF47413">
    <property type="entry name" value="lambda repressor-like DNA-binding domains"/>
    <property type="match status" value="1"/>
</dbReference>
<proteinExistence type="predicted"/>
<accession>A0A558CAG2</accession>
<dbReference type="Proteomes" id="UP000320011">
    <property type="component" value="Unassembled WGS sequence"/>
</dbReference>
<protein>
    <submittedName>
        <fullName evidence="5">LacI family transcriptional regulator</fullName>
    </submittedName>
</protein>
<dbReference type="CDD" id="cd06267">
    <property type="entry name" value="PBP1_LacI_sugar_binding-like"/>
    <property type="match status" value="1"/>
</dbReference>
<dbReference type="InterPro" id="IPR028082">
    <property type="entry name" value="Peripla_BP_I"/>
</dbReference>
<evidence type="ECO:0000256" key="2">
    <source>
        <dbReference type="ARBA" id="ARBA00023125"/>
    </source>
</evidence>
<dbReference type="GO" id="GO:0000976">
    <property type="term" value="F:transcription cis-regulatory region binding"/>
    <property type="evidence" value="ECO:0007669"/>
    <property type="project" value="TreeGrafter"/>
</dbReference>
<dbReference type="PROSITE" id="PS50932">
    <property type="entry name" value="HTH_LACI_2"/>
    <property type="match status" value="1"/>
</dbReference>
<feature type="domain" description="HTH lacI-type" evidence="4">
    <location>
        <begin position="6"/>
        <end position="60"/>
    </location>
</feature>
<keyword evidence="2" id="KW-0238">DNA-binding</keyword>
<dbReference type="SUPFAM" id="SSF53822">
    <property type="entry name" value="Periplasmic binding protein-like I"/>
    <property type="match status" value="1"/>
</dbReference>
<dbReference type="Pfam" id="PF13377">
    <property type="entry name" value="Peripla_BP_3"/>
    <property type="match status" value="1"/>
</dbReference>
<dbReference type="InterPro" id="IPR000843">
    <property type="entry name" value="HTH_LacI"/>
</dbReference>